<sequence length="178" mass="18757">MGNAMATCCGDARISESPSEAKEGFAIGSNKTAMVAIEYQNELCSDGGKLHPAFKEVMASTGMLADTARVADVVRKTGAKVFHTPVVLKAEFCNTFEMIVIVIVKGKNGSDAFMGSDLEKQLKQHGIDTVVICGLFTSCCVESTIRTACEKGFNVVTLTNCTATSSSDGQKAAADLKI</sequence>
<accession>A0ABN9W3H6</accession>
<dbReference type="InterPro" id="IPR050272">
    <property type="entry name" value="Isochorismatase-like_hydrls"/>
</dbReference>
<dbReference type="SUPFAM" id="SSF52499">
    <property type="entry name" value="Isochorismatase-like hydrolases"/>
    <property type="match status" value="1"/>
</dbReference>
<gene>
    <name evidence="4" type="ORF">PCOR1329_LOCUS63653</name>
</gene>
<evidence type="ECO:0000256" key="2">
    <source>
        <dbReference type="ARBA" id="ARBA00022801"/>
    </source>
</evidence>
<evidence type="ECO:0000313" key="4">
    <source>
        <dbReference type="EMBL" id="CAK0880551.1"/>
    </source>
</evidence>
<proteinExistence type="inferred from homology"/>
<dbReference type="Gene3D" id="3.40.50.850">
    <property type="entry name" value="Isochorismatase-like"/>
    <property type="match status" value="2"/>
</dbReference>
<evidence type="ECO:0000259" key="3">
    <source>
        <dbReference type="Pfam" id="PF00857"/>
    </source>
</evidence>
<dbReference type="InterPro" id="IPR036380">
    <property type="entry name" value="Isochorismatase-like_sf"/>
</dbReference>
<feature type="domain" description="Isochorismatase-like" evidence="3">
    <location>
        <begin position="32"/>
        <end position="173"/>
    </location>
</feature>
<organism evidence="4 5">
    <name type="scientific">Prorocentrum cordatum</name>
    <dbReference type="NCBI Taxonomy" id="2364126"/>
    <lineage>
        <taxon>Eukaryota</taxon>
        <taxon>Sar</taxon>
        <taxon>Alveolata</taxon>
        <taxon>Dinophyceae</taxon>
        <taxon>Prorocentrales</taxon>
        <taxon>Prorocentraceae</taxon>
        <taxon>Prorocentrum</taxon>
    </lineage>
</organism>
<dbReference type="PANTHER" id="PTHR43540">
    <property type="entry name" value="PEROXYUREIDOACRYLATE/UREIDOACRYLATE AMIDOHYDROLASE-RELATED"/>
    <property type="match status" value="1"/>
</dbReference>
<keyword evidence="2" id="KW-0378">Hydrolase</keyword>
<evidence type="ECO:0000256" key="1">
    <source>
        <dbReference type="ARBA" id="ARBA00006336"/>
    </source>
</evidence>
<dbReference type="InterPro" id="IPR000868">
    <property type="entry name" value="Isochorismatase-like_dom"/>
</dbReference>
<protein>
    <recommendedName>
        <fullName evidence="3">Isochorismatase-like domain-containing protein</fullName>
    </recommendedName>
</protein>
<name>A0ABN9W3H6_9DINO</name>
<dbReference type="Pfam" id="PF00857">
    <property type="entry name" value="Isochorismatase"/>
    <property type="match status" value="1"/>
</dbReference>
<evidence type="ECO:0000313" key="5">
    <source>
        <dbReference type="Proteomes" id="UP001189429"/>
    </source>
</evidence>
<dbReference type="Proteomes" id="UP001189429">
    <property type="component" value="Unassembled WGS sequence"/>
</dbReference>
<dbReference type="CDD" id="cd00431">
    <property type="entry name" value="cysteine_hydrolases"/>
    <property type="match status" value="1"/>
</dbReference>
<comment type="caution">
    <text evidence="4">The sequence shown here is derived from an EMBL/GenBank/DDBJ whole genome shotgun (WGS) entry which is preliminary data.</text>
</comment>
<dbReference type="EMBL" id="CAUYUJ010018087">
    <property type="protein sequence ID" value="CAK0880551.1"/>
    <property type="molecule type" value="Genomic_DNA"/>
</dbReference>
<keyword evidence="5" id="KW-1185">Reference proteome</keyword>
<reference evidence="4" key="1">
    <citation type="submission" date="2023-10" db="EMBL/GenBank/DDBJ databases">
        <authorList>
            <person name="Chen Y."/>
            <person name="Shah S."/>
            <person name="Dougan E. K."/>
            <person name="Thang M."/>
            <person name="Chan C."/>
        </authorList>
    </citation>
    <scope>NUCLEOTIDE SEQUENCE [LARGE SCALE GENOMIC DNA]</scope>
</reference>
<comment type="similarity">
    <text evidence="1">Belongs to the isochorismatase family.</text>
</comment>
<dbReference type="PANTHER" id="PTHR43540:SF16">
    <property type="entry name" value="ISOCHORISMATASE-LIKE DOMAIN-CONTAINING PROTEIN"/>
    <property type="match status" value="1"/>
</dbReference>